<dbReference type="Gene3D" id="1.10.287.470">
    <property type="entry name" value="Helix hairpin bin"/>
    <property type="match status" value="1"/>
</dbReference>
<comment type="caution">
    <text evidence="8">The sequence shown here is derived from an EMBL/GenBank/DDBJ whole genome shotgun (WGS) entry which is preliminary data.</text>
</comment>
<dbReference type="RefSeq" id="WP_163899715.1">
    <property type="nucleotide sequence ID" value="NZ_CP048427.1"/>
</dbReference>
<dbReference type="FunFam" id="2.40.30.170:FF:000010">
    <property type="entry name" value="Efflux RND transporter periplasmic adaptor subunit"/>
    <property type="match status" value="1"/>
</dbReference>
<dbReference type="InterPro" id="IPR058625">
    <property type="entry name" value="MdtA-like_BSH"/>
</dbReference>
<accession>A0A6M1S146</accession>
<sequence>MAFWKQLLLSVVAIAVCVLGWIWLVPGAGAILARAGVPQSVIAMIGPGEASKATEGKGGGNGGGQGGNRNGNAAPSVVVQNVKVGLVNDRLSAIGTGDAIQSVTVMPQVAGTLLEIHVKSGDKVTKGQVIARLENEEQRIARDQAQVALKSATEKSQLYTNLKSAVSRIDAFDADIALETAKLALAAAELELKRRDIVAPIDGIAGIVTVNPGDNVTTSTAIATVDDRSELLVDYWVPERFAPIVKVGQPVNATAVARPGNVYDGSVEAVDNRIDEASRTLRVRARIGNDNDDLRAGMAFTVSMTFAGERYPAVDPLSVQWDSQGSFVWRVTDSKAERVPVRIVQRNPDAVLVEAALADGDRVVTEGVQRVRVGRMVQIVGDEAGASKPENGEKPVASR</sequence>
<evidence type="ECO:0000313" key="9">
    <source>
        <dbReference type="Proteomes" id="UP000477849"/>
    </source>
</evidence>
<gene>
    <name evidence="8" type="ORF">G6N76_04075</name>
</gene>
<dbReference type="Pfam" id="PF25917">
    <property type="entry name" value="BSH_RND"/>
    <property type="match status" value="1"/>
</dbReference>
<keyword evidence="9" id="KW-1185">Reference proteome</keyword>
<dbReference type="PANTHER" id="PTHR30469">
    <property type="entry name" value="MULTIDRUG RESISTANCE PROTEIN MDTA"/>
    <property type="match status" value="1"/>
</dbReference>
<proteinExistence type="inferred from homology"/>
<feature type="compositionally biased region" description="Gly residues" evidence="4">
    <location>
        <begin position="56"/>
        <end position="69"/>
    </location>
</feature>
<feature type="region of interest" description="Disordered" evidence="4">
    <location>
        <begin position="52"/>
        <end position="72"/>
    </location>
</feature>
<evidence type="ECO:0000256" key="4">
    <source>
        <dbReference type="SAM" id="MobiDB-lite"/>
    </source>
</evidence>
<feature type="domain" description="Multidrug resistance protein MdtA-like C-terminal permuted SH3" evidence="7">
    <location>
        <begin position="319"/>
        <end position="370"/>
    </location>
</feature>
<dbReference type="Pfam" id="PF25967">
    <property type="entry name" value="RND-MFP_C"/>
    <property type="match status" value="1"/>
</dbReference>
<evidence type="ECO:0000259" key="6">
    <source>
        <dbReference type="Pfam" id="PF25954"/>
    </source>
</evidence>
<evidence type="ECO:0000259" key="7">
    <source>
        <dbReference type="Pfam" id="PF25967"/>
    </source>
</evidence>
<name>A0A6M1S146_9HYPH</name>
<evidence type="ECO:0000259" key="5">
    <source>
        <dbReference type="Pfam" id="PF25917"/>
    </source>
</evidence>
<dbReference type="PANTHER" id="PTHR30469:SF11">
    <property type="entry name" value="BLL4320 PROTEIN"/>
    <property type="match status" value="1"/>
</dbReference>
<evidence type="ECO:0000256" key="1">
    <source>
        <dbReference type="ARBA" id="ARBA00004196"/>
    </source>
</evidence>
<evidence type="ECO:0000256" key="3">
    <source>
        <dbReference type="ARBA" id="ARBA00022448"/>
    </source>
</evidence>
<dbReference type="Proteomes" id="UP000477849">
    <property type="component" value="Unassembled WGS sequence"/>
</dbReference>
<dbReference type="SUPFAM" id="SSF111369">
    <property type="entry name" value="HlyD-like secretion proteins"/>
    <property type="match status" value="1"/>
</dbReference>
<dbReference type="EMBL" id="JAAKZH010000001">
    <property type="protein sequence ID" value="NGO62840.1"/>
    <property type="molecule type" value="Genomic_DNA"/>
</dbReference>
<dbReference type="GO" id="GO:0015562">
    <property type="term" value="F:efflux transmembrane transporter activity"/>
    <property type="evidence" value="ECO:0007669"/>
    <property type="project" value="TreeGrafter"/>
</dbReference>
<evidence type="ECO:0000256" key="2">
    <source>
        <dbReference type="ARBA" id="ARBA00009477"/>
    </source>
</evidence>
<protein>
    <submittedName>
        <fullName evidence="8">Efflux RND transporter periplasmic adaptor subunit</fullName>
    </submittedName>
</protein>
<reference evidence="8 9" key="1">
    <citation type="submission" date="2020-02" db="EMBL/GenBank/DDBJ databases">
        <title>Genome sequence of the type strain CCBAU10050 of Rhizobium daejeonense.</title>
        <authorList>
            <person name="Gao J."/>
            <person name="Sun J."/>
        </authorList>
    </citation>
    <scope>NUCLEOTIDE SEQUENCE [LARGE SCALE GENOMIC DNA]</scope>
    <source>
        <strain evidence="8 9">CCBAU10050</strain>
    </source>
</reference>
<dbReference type="InterPro" id="IPR006143">
    <property type="entry name" value="RND_pump_MFP"/>
</dbReference>
<organism evidence="8 9">
    <name type="scientific">Rhizobium daejeonense</name>
    <dbReference type="NCBI Taxonomy" id="240521"/>
    <lineage>
        <taxon>Bacteria</taxon>
        <taxon>Pseudomonadati</taxon>
        <taxon>Pseudomonadota</taxon>
        <taxon>Alphaproteobacteria</taxon>
        <taxon>Hyphomicrobiales</taxon>
        <taxon>Rhizobiaceae</taxon>
        <taxon>Rhizobium/Agrobacterium group</taxon>
        <taxon>Rhizobium</taxon>
    </lineage>
</organism>
<dbReference type="Gene3D" id="2.40.420.20">
    <property type="match status" value="1"/>
</dbReference>
<dbReference type="Gene3D" id="2.40.30.170">
    <property type="match status" value="1"/>
</dbReference>
<dbReference type="InterPro" id="IPR058792">
    <property type="entry name" value="Beta-barrel_RND_2"/>
</dbReference>
<dbReference type="InterPro" id="IPR058627">
    <property type="entry name" value="MdtA-like_C"/>
</dbReference>
<dbReference type="Gene3D" id="2.40.50.100">
    <property type="match status" value="1"/>
</dbReference>
<dbReference type="NCBIfam" id="TIGR01730">
    <property type="entry name" value="RND_mfp"/>
    <property type="match status" value="1"/>
</dbReference>
<feature type="domain" description="CusB-like beta-barrel" evidence="6">
    <location>
        <begin position="236"/>
        <end position="305"/>
    </location>
</feature>
<comment type="similarity">
    <text evidence="2">Belongs to the membrane fusion protein (MFP) (TC 8.A.1) family.</text>
</comment>
<comment type="subcellular location">
    <subcellularLocation>
        <location evidence="1">Cell envelope</location>
    </subcellularLocation>
</comment>
<dbReference type="AlphaFoldDB" id="A0A6M1S146"/>
<evidence type="ECO:0000313" key="8">
    <source>
        <dbReference type="EMBL" id="NGO62840.1"/>
    </source>
</evidence>
<dbReference type="Pfam" id="PF25954">
    <property type="entry name" value="Beta-barrel_RND_2"/>
    <property type="match status" value="1"/>
</dbReference>
<feature type="domain" description="Multidrug resistance protein MdtA-like barrel-sandwich hybrid" evidence="5">
    <location>
        <begin position="102"/>
        <end position="223"/>
    </location>
</feature>
<keyword evidence="3" id="KW-0813">Transport</keyword>
<dbReference type="GO" id="GO:1990281">
    <property type="term" value="C:efflux pump complex"/>
    <property type="evidence" value="ECO:0007669"/>
    <property type="project" value="TreeGrafter"/>
</dbReference>